<dbReference type="InterPro" id="IPR003593">
    <property type="entry name" value="AAA+_ATPase"/>
</dbReference>
<dbReference type="InterPro" id="IPR054472">
    <property type="entry name" value="WHD"/>
</dbReference>
<dbReference type="InterPro" id="IPR003959">
    <property type="entry name" value="ATPase_AAA_core"/>
</dbReference>
<keyword evidence="4" id="KW-1185">Reference proteome</keyword>
<dbReference type="Gene3D" id="3.40.50.300">
    <property type="entry name" value="P-loop containing nucleotide triphosphate hydrolases"/>
    <property type="match status" value="1"/>
</dbReference>
<dbReference type="PANTHER" id="PTHR46411:SF3">
    <property type="entry name" value="AAA+ ATPASE DOMAIN-CONTAINING PROTEIN"/>
    <property type="match status" value="1"/>
</dbReference>
<evidence type="ECO:0000256" key="1">
    <source>
        <dbReference type="SAM" id="MobiDB-lite"/>
    </source>
</evidence>
<evidence type="ECO:0000313" key="4">
    <source>
        <dbReference type="Proteomes" id="UP000003835"/>
    </source>
</evidence>
<dbReference type="Pfam" id="PF22977">
    <property type="entry name" value="WHD"/>
    <property type="match status" value="1"/>
</dbReference>
<organism evidence="3 4">
    <name type="scientific">Coleofasciculus chthonoplastes PCC 7420</name>
    <dbReference type="NCBI Taxonomy" id="118168"/>
    <lineage>
        <taxon>Bacteria</taxon>
        <taxon>Bacillati</taxon>
        <taxon>Cyanobacteriota</taxon>
        <taxon>Cyanophyceae</taxon>
        <taxon>Coleofasciculales</taxon>
        <taxon>Coleofasciculaceae</taxon>
        <taxon>Coleofasciculus</taxon>
    </lineage>
</organism>
<feature type="region of interest" description="Disordered" evidence="1">
    <location>
        <begin position="374"/>
        <end position="412"/>
    </location>
</feature>
<name>B4VKC7_9CYAN</name>
<feature type="domain" description="AAA+ ATPase" evidence="2">
    <location>
        <begin position="483"/>
        <end position="617"/>
    </location>
</feature>
<dbReference type="HOGENOM" id="CLU_016564_1_0_3"/>
<dbReference type="OrthoDB" id="9806903at2"/>
<dbReference type="AlphaFoldDB" id="B4VKC7"/>
<sequence length="698" mass="78143">MDTPASTNWYQANFQYLQTAVNQVRQVLEDTINRDQNQTSPLRFETTLAPDILACLQNKPSALETLCTICKLSPFEQYILLLCVGMELDRKFKVLCAKFHGHPDQNHPTLNLAFATFSDANLRVFSSKSPLEYWGLIESGDSQTLSHSPLRINRRIFCYLLGEPCEDDDLIGILKPIPPFPPSSLPLSYQQLTEQLIATWSQKTPTSIFPIVQLCGAELGAKHTIAAAGCSALSLHLNLISASLLPINPHELYQLKQRCLREAILTNSALLLTCDELNQTDGMRELAISQFVEDLNLPLILSTQERQPQNQRPMITLDVGQLSHREQKLIWESYLGSTASELNGQIDTLVSHFNLNPLAIQAACLSLEGMEFPPVKTEQPKEKEPEKPASSSRRTRKSKSQTSKPKIENPFSPLQTHLWDFCRTQARPRLDDLAQRIDAVATWEELILPEREKNTLQEIAAHVRQRAKVYQEWGFAGKGGRGLGVSALFSGPSGTGKTMAAEVLAKELRLDVYRIDLSAVVSKYIGETEKNLRRIFDAAETGGVILLFDEADALFGKRTQVKDSHDRHANVEVSYLLQRMEAYQGLAILTTNLLESLDQAFLRRINFSVKFPFPDAEARTEIWQHIFPEETPTKNLDMKKLGKVNMAGGNIRNIALNAAFLAADAGESVMMKHILQATKSESLKLGRILTDVEISGWV</sequence>
<dbReference type="InterPro" id="IPR027417">
    <property type="entry name" value="P-loop_NTPase"/>
</dbReference>
<dbReference type="RefSeq" id="WP_006099105.1">
    <property type="nucleotide sequence ID" value="NZ_DS989843.1"/>
</dbReference>
<accession>B4VKC7</accession>
<feature type="compositionally biased region" description="Basic and acidic residues" evidence="1">
    <location>
        <begin position="378"/>
        <end position="387"/>
    </location>
</feature>
<proteinExistence type="predicted"/>
<dbReference type="Proteomes" id="UP000003835">
    <property type="component" value="Unassembled WGS sequence"/>
</dbReference>
<dbReference type="STRING" id="118168.MC7420_3168"/>
<dbReference type="SUPFAM" id="SSF52540">
    <property type="entry name" value="P-loop containing nucleoside triphosphate hydrolases"/>
    <property type="match status" value="1"/>
</dbReference>
<dbReference type="GO" id="GO:0016887">
    <property type="term" value="F:ATP hydrolysis activity"/>
    <property type="evidence" value="ECO:0007669"/>
    <property type="project" value="InterPro"/>
</dbReference>
<dbReference type="Pfam" id="PF00004">
    <property type="entry name" value="AAA"/>
    <property type="match status" value="1"/>
</dbReference>
<dbReference type="CDD" id="cd19481">
    <property type="entry name" value="RecA-like_protease"/>
    <property type="match status" value="1"/>
</dbReference>
<evidence type="ECO:0000259" key="2">
    <source>
        <dbReference type="SMART" id="SM00382"/>
    </source>
</evidence>
<protein>
    <submittedName>
        <fullName evidence="3">ATPase, AAA family protein</fullName>
    </submittedName>
</protein>
<dbReference type="PANTHER" id="PTHR46411">
    <property type="entry name" value="FAMILY ATPASE, PUTATIVE-RELATED"/>
    <property type="match status" value="1"/>
</dbReference>
<dbReference type="SMART" id="SM00382">
    <property type="entry name" value="AAA"/>
    <property type="match status" value="1"/>
</dbReference>
<reference evidence="3 4" key="1">
    <citation type="submission" date="2008-07" db="EMBL/GenBank/DDBJ databases">
        <authorList>
            <person name="Tandeau de Marsac N."/>
            <person name="Ferriera S."/>
            <person name="Johnson J."/>
            <person name="Kravitz S."/>
            <person name="Beeson K."/>
            <person name="Sutton G."/>
            <person name="Rogers Y.-H."/>
            <person name="Friedman R."/>
            <person name="Frazier M."/>
            <person name="Venter J.C."/>
        </authorList>
    </citation>
    <scope>NUCLEOTIDE SEQUENCE [LARGE SCALE GENOMIC DNA]</scope>
    <source>
        <strain evidence="3 4">PCC 7420</strain>
    </source>
</reference>
<gene>
    <name evidence="3" type="ORF">MC7420_3168</name>
</gene>
<dbReference type="GO" id="GO:0005524">
    <property type="term" value="F:ATP binding"/>
    <property type="evidence" value="ECO:0007669"/>
    <property type="project" value="InterPro"/>
</dbReference>
<evidence type="ECO:0000313" key="3">
    <source>
        <dbReference type="EMBL" id="EDX77844.1"/>
    </source>
</evidence>
<dbReference type="eggNOG" id="COG0464">
    <property type="taxonomic scope" value="Bacteria"/>
</dbReference>
<dbReference type="EMBL" id="DS989843">
    <property type="protein sequence ID" value="EDX77844.1"/>
    <property type="molecule type" value="Genomic_DNA"/>
</dbReference>